<evidence type="ECO:0000256" key="2">
    <source>
        <dbReference type="SAM" id="Phobius"/>
    </source>
</evidence>
<feature type="region of interest" description="Disordered" evidence="1">
    <location>
        <begin position="1"/>
        <end position="24"/>
    </location>
</feature>
<dbReference type="PANTHER" id="PTHR34144">
    <property type="entry name" value="CHROMOSOME 8, WHOLE GENOME SHOTGUN SEQUENCE"/>
    <property type="match status" value="1"/>
</dbReference>
<keyword evidence="2" id="KW-0812">Transmembrane</keyword>
<dbReference type="PANTHER" id="PTHR34144:SF5">
    <property type="entry name" value="ALPHA-1,3-MANNOSYLTRANSFERASE CMT1"/>
    <property type="match status" value="1"/>
</dbReference>
<evidence type="ECO:0000313" key="4">
    <source>
        <dbReference type="Proteomes" id="UP000199727"/>
    </source>
</evidence>
<gene>
    <name evidence="3" type="ORF">C361_04712</name>
</gene>
<evidence type="ECO:0000256" key="1">
    <source>
        <dbReference type="SAM" id="MobiDB-lite"/>
    </source>
</evidence>
<proteinExistence type="predicted"/>
<dbReference type="EMBL" id="AMKT01000059">
    <property type="protein sequence ID" value="OXG17721.1"/>
    <property type="molecule type" value="Genomic_DNA"/>
</dbReference>
<keyword evidence="2" id="KW-1133">Transmembrane helix</keyword>
<dbReference type="OrthoDB" id="262547at2759"/>
<evidence type="ECO:0000313" key="3">
    <source>
        <dbReference type="EMBL" id="OXG17721.1"/>
    </source>
</evidence>
<dbReference type="GO" id="GO:0016757">
    <property type="term" value="F:glycosyltransferase activity"/>
    <property type="evidence" value="ECO:0007669"/>
    <property type="project" value="UniProtKB-KW"/>
</dbReference>
<accession>A0A854Q8D8</accession>
<feature type="transmembrane region" description="Helical" evidence="2">
    <location>
        <begin position="34"/>
        <end position="51"/>
    </location>
</feature>
<organism evidence="3 4">
    <name type="scientific">Cryptococcus neoformans Tu259-1</name>
    <dbReference type="NCBI Taxonomy" id="1230072"/>
    <lineage>
        <taxon>Eukaryota</taxon>
        <taxon>Fungi</taxon>
        <taxon>Dikarya</taxon>
        <taxon>Basidiomycota</taxon>
        <taxon>Agaricomycotina</taxon>
        <taxon>Tremellomycetes</taxon>
        <taxon>Tremellales</taxon>
        <taxon>Cryptococcaceae</taxon>
        <taxon>Cryptococcus</taxon>
        <taxon>Cryptococcus neoformans species complex</taxon>
    </lineage>
</organism>
<keyword evidence="3" id="KW-0808">Transferase</keyword>
<keyword evidence="3" id="KW-0328">Glycosyltransferase</keyword>
<keyword evidence="2" id="KW-0472">Membrane</keyword>
<sequence>MFRNTLKTLHPRPASPPLPTSSHSFTASQSKRPLFVLSLVLGCIFFLSFLSHPDPSARRLQWPGLFPSSPPPVMHTEDLFLERALNVTSEAFREICPSTGGPVHLDPDLTEAQKKRYLPLKRSKRGRYLLVTNTRQIEAHLPDLLNTLIVLLRYLAPEHLAVSILEGPSSDCTQKAVEQILVPMLEYQGLEKAWTRIETGESKIDWGKHNRIEKIAELRNRALAPLWQGESSQKWEDEIEAVVFFNDVYLHAADILEVVYQHVKNGAGITTAMDWWKKRPEYYYDIWVGRTIDTGDLFYPIDNPWWSPSSDLFPNSPNSRTAYSNLEPFQVFSSWNALAVLSPKPFLPPHNVRFRRGDVEKGECAASECTLIATDFWKAGFGKVAVVPSVQLAYERDVAKDIIEDLGKQKEQLGWIDGIPPEHLDNQIEWRIRPPKKVRCHSWPEINGLSANVWEETKWVKPWLE</sequence>
<comment type="caution">
    <text evidence="3">The sequence shown here is derived from an EMBL/GenBank/DDBJ whole genome shotgun (WGS) entry which is preliminary data.</text>
</comment>
<dbReference type="AlphaFoldDB" id="A0A854Q8D8"/>
<name>A0A854Q8D8_CRYNE</name>
<reference evidence="3 4" key="1">
    <citation type="submission" date="2017-06" db="EMBL/GenBank/DDBJ databases">
        <title>Global population genomics of the pathogenic fungus Cryptococcus neoformans var. grubii.</title>
        <authorList>
            <person name="Cuomo C."/>
            <person name="Litvintseva A."/>
            <person name="Chen Y."/>
            <person name="Young S."/>
            <person name="Zeng Q."/>
            <person name="Chapman S."/>
            <person name="Gujja S."/>
            <person name="Saif S."/>
            <person name="Birren B."/>
        </authorList>
    </citation>
    <scope>NUCLEOTIDE SEQUENCE [LARGE SCALE GENOMIC DNA]</scope>
    <source>
        <strain evidence="3 4">Tu259-1</strain>
    </source>
</reference>
<dbReference type="InterPro" id="IPR021047">
    <property type="entry name" value="Mannosyltransferase_CMT1"/>
</dbReference>
<dbReference type="Pfam" id="PF11735">
    <property type="entry name" value="CAP59_mtransfer"/>
    <property type="match status" value="1"/>
</dbReference>
<protein>
    <submittedName>
        <fullName evidence="3">Alpha-1,3-mannosyltransferase CMT1</fullName>
    </submittedName>
</protein>
<dbReference type="Proteomes" id="UP000199727">
    <property type="component" value="Unassembled WGS sequence"/>
</dbReference>